<evidence type="ECO:0000313" key="2">
    <source>
        <dbReference type="Proteomes" id="UP001044222"/>
    </source>
</evidence>
<comment type="caution">
    <text evidence="1">The sequence shown here is derived from an EMBL/GenBank/DDBJ whole genome shotgun (WGS) entry which is preliminary data.</text>
</comment>
<evidence type="ECO:0000313" key="1">
    <source>
        <dbReference type="EMBL" id="KAG5849549.1"/>
    </source>
</evidence>
<proteinExistence type="predicted"/>
<sequence>MTIPKAGEHFQPSALLDGQHQAVRHQQPQHKLHKVDDEMCGVSKSIETLHEHYEKETGLN</sequence>
<protein>
    <submittedName>
        <fullName evidence="1">Uncharacterized protein</fullName>
    </submittedName>
</protein>
<dbReference type="EMBL" id="JAFIRN010000005">
    <property type="protein sequence ID" value="KAG5849549.1"/>
    <property type="molecule type" value="Genomic_DNA"/>
</dbReference>
<reference evidence="1" key="1">
    <citation type="submission" date="2021-01" db="EMBL/GenBank/DDBJ databases">
        <title>A chromosome-scale assembly of European eel, Anguilla anguilla.</title>
        <authorList>
            <person name="Henkel C."/>
            <person name="Jong-Raadsen S.A."/>
            <person name="Dufour S."/>
            <person name="Weltzien F.-A."/>
            <person name="Palstra A.P."/>
            <person name="Pelster B."/>
            <person name="Spaink H.P."/>
            <person name="Van Den Thillart G.E."/>
            <person name="Jansen H."/>
            <person name="Zahm M."/>
            <person name="Klopp C."/>
            <person name="Cedric C."/>
            <person name="Louis A."/>
            <person name="Berthelot C."/>
            <person name="Parey E."/>
            <person name="Roest Crollius H."/>
            <person name="Montfort J."/>
            <person name="Robinson-Rechavi M."/>
            <person name="Bucao C."/>
            <person name="Bouchez O."/>
            <person name="Gislard M."/>
            <person name="Lluch J."/>
            <person name="Milhes M."/>
            <person name="Lampietro C."/>
            <person name="Lopez Roques C."/>
            <person name="Donnadieu C."/>
            <person name="Braasch I."/>
            <person name="Desvignes T."/>
            <person name="Postlethwait J."/>
            <person name="Bobe J."/>
            <person name="Guiguen Y."/>
            <person name="Dirks R."/>
        </authorList>
    </citation>
    <scope>NUCLEOTIDE SEQUENCE</scope>
    <source>
        <strain evidence="1">Tag_6206</strain>
        <tissue evidence="1">Liver</tissue>
    </source>
</reference>
<name>A0A9D3MIQ5_ANGAN</name>
<keyword evidence="2" id="KW-1185">Reference proteome</keyword>
<organism evidence="1 2">
    <name type="scientific">Anguilla anguilla</name>
    <name type="common">European freshwater eel</name>
    <name type="synonym">Muraena anguilla</name>
    <dbReference type="NCBI Taxonomy" id="7936"/>
    <lineage>
        <taxon>Eukaryota</taxon>
        <taxon>Metazoa</taxon>
        <taxon>Chordata</taxon>
        <taxon>Craniata</taxon>
        <taxon>Vertebrata</taxon>
        <taxon>Euteleostomi</taxon>
        <taxon>Actinopterygii</taxon>
        <taxon>Neopterygii</taxon>
        <taxon>Teleostei</taxon>
        <taxon>Anguilliformes</taxon>
        <taxon>Anguillidae</taxon>
        <taxon>Anguilla</taxon>
    </lineage>
</organism>
<accession>A0A9D3MIQ5</accession>
<dbReference type="AlphaFoldDB" id="A0A9D3MIQ5"/>
<gene>
    <name evidence="1" type="ORF">ANANG_G00112130</name>
</gene>
<dbReference type="Proteomes" id="UP001044222">
    <property type="component" value="Unassembled WGS sequence"/>
</dbReference>